<sequence>MHLRALTANDEIPLSVLMDTTFGGPEMYQFARELRAENAVAMERIAYEGDTLLGYICCARMVVPEDWWALSILAVSPMYHKRGMGRELVAHGMDHARREGARAVVVVADPKYFSRVGFSQLAASKLELPMMAEHTSLYPIAPGTGMSTHRLIYPEAYERLMDGEPRKELAQGARPEAPKRRFARRFLSI</sequence>
<dbReference type="RefSeq" id="WP_090062064.1">
    <property type="nucleotide sequence ID" value="NZ_FORH01000008.1"/>
</dbReference>
<dbReference type="SUPFAM" id="SSF55729">
    <property type="entry name" value="Acyl-CoA N-acyltransferases (Nat)"/>
    <property type="match status" value="1"/>
</dbReference>
<dbReference type="STRING" id="588602.SAMN04487991_3560"/>
<accession>A0A1I3W482</accession>
<reference evidence="3" key="1">
    <citation type="submission" date="2016-10" db="EMBL/GenBank/DDBJ databases">
        <authorList>
            <person name="Varghese N."/>
            <person name="Submissions S."/>
        </authorList>
    </citation>
    <scope>NUCLEOTIDE SEQUENCE [LARGE SCALE GENOMIC DNA]</scope>
    <source>
        <strain evidence="3">DSM 26471</strain>
    </source>
</reference>
<dbReference type="OrthoDB" id="9797178at2"/>
<evidence type="ECO:0000313" key="3">
    <source>
        <dbReference type="Proteomes" id="UP000199630"/>
    </source>
</evidence>
<organism evidence="2 3">
    <name type="scientific">Celeribacter neptunius</name>
    <dbReference type="NCBI Taxonomy" id="588602"/>
    <lineage>
        <taxon>Bacteria</taxon>
        <taxon>Pseudomonadati</taxon>
        <taxon>Pseudomonadota</taxon>
        <taxon>Alphaproteobacteria</taxon>
        <taxon>Rhodobacterales</taxon>
        <taxon>Roseobacteraceae</taxon>
        <taxon>Celeribacter</taxon>
    </lineage>
</organism>
<dbReference type="InterPro" id="IPR016181">
    <property type="entry name" value="Acyl_CoA_acyltransferase"/>
</dbReference>
<name>A0A1I3W482_9RHOB</name>
<dbReference type="AlphaFoldDB" id="A0A1I3W482"/>
<feature type="domain" description="N-acetyltransferase" evidence="1">
    <location>
        <begin position="1"/>
        <end position="144"/>
    </location>
</feature>
<dbReference type="Gene3D" id="3.40.630.30">
    <property type="match status" value="1"/>
</dbReference>
<dbReference type="CDD" id="cd04301">
    <property type="entry name" value="NAT_SF"/>
    <property type="match status" value="1"/>
</dbReference>
<proteinExistence type="predicted"/>
<dbReference type="GO" id="GO:0016747">
    <property type="term" value="F:acyltransferase activity, transferring groups other than amino-acyl groups"/>
    <property type="evidence" value="ECO:0007669"/>
    <property type="project" value="InterPro"/>
</dbReference>
<gene>
    <name evidence="2" type="ORF">SAMN04487991_3560</name>
</gene>
<dbReference type="PROSITE" id="PS51186">
    <property type="entry name" value="GNAT"/>
    <property type="match status" value="1"/>
</dbReference>
<protein>
    <submittedName>
        <fullName evidence="2">Putative acetyltransferase</fullName>
    </submittedName>
</protein>
<evidence type="ECO:0000259" key="1">
    <source>
        <dbReference type="PROSITE" id="PS51186"/>
    </source>
</evidence>
<dbReference type="Pfam" id="PF00583">
    <property type="entry name" value="Acetyltransf_1"/>
    <property type="match status" value="1"/>
</dbReference>
<dbReference type="EMBL" id="FORH01000008">
    <property type="protein sequence ID" value="SFK02099.1"/>
    <property type="molecule type" value="Genomic_DNA"/>
</dbReference>
<keyword evidence="3" id="KW-1185">Reference proteome</keyword>
<keyword evidence="2" id="KW-0808">Transferase</keyword>
<evidence type="ECO:0000313" key="2">
    <source>
        <dbReference type="EMBL" id="SFK02099.1"/>
    </source>
</evidence>
<dbReference type="InterPro" id="IPR000182">
    <property type="entry name" value="GNAT_dom"/>
</dbReference>
<dbReference type="Proteomes" id="UP000199630">
    <property type="component" value="Unassembled WGS sequence"/>
</dbReference>